<evidence type="ECO:0000313" key="2">
    <source>
        <dbReference type="Proteomes" id="UP000053144"/>
    </source>
</evidence>
<dbReference type="Gramene" id="KOM32696">
    <property type="protein sequence ID" value="KOM32696"/>
    <property type="gene ID" value="LR48_Vigan01g225200"/>
</dbReference>
<proteinExistence type="predicted"/>
<dbReference type="Proteomes" id="UP000053144">
    <property type="component" value="Chromosome 1"/>
</dbReference>
<protein>
    <submittedName>
        <fullName evidence="1">Uncharacterized protein</fullName>
    </submittedName>
</protein>
<evidence type="ECO:0000313" key="1">
    <source>
        <dbReference type="EMBL" id="KOM32696.1"/>
    </source>
</evidence>
<name>A0A0L9TQE1_PHAAN</name>
<accession>A0A0L9TQE1</accession>
<reference evidence="2" key="1">
    <citation type="journal article" date="2015" name="Proc. Natl. Acad. Sci. U.S.A.">
        <title>Genome sequencing of adzuki bean (Vigna angularis) provides insight into high starch and low fat accumulation and domestication.</title>
        <authorList>
            <person name="Yang K."/>
            <person name="Tian Z."/>
            <person name="Chen C."/>
            <person name="Luo L."/>
            <person name="Zhao B."/>
            <person name="Wang Z."/>
            <person name="Yu L."/>
            <person name="Li Y."/>
            <person name="Sun Y."/>
            <person name="Li W."/>
            <person name="Chen Y."/>
            <person name="Li Y."/>
            <person name="Zhang Y."/>
            <person name="Ai D."/>
            <person name="Zhao J."/>
            <person name="Shang C."/>
            <person name="Ma Y."/>
            <person name="Wu B."/>
            <person name="Wang M."/>
            <person name="Gao L."/>
            <person name="Sun D."/>
            <person name="Zhang P."/>
            <person name="Guo F."/>
            <person name="Wang W."/>
            <person name="Li Y."/>
            <person name="Wang J."/>
            <person name="Varshney R.K."/>
            <person name="Wang J."/>
            <person name="Ling H.Q."/>
            <person name="Wan P."/>
        </authorList>
    </citation>
    <scope>NUCLEOTIDE SEQUENCE</scope>
    <source>
        <strain evidence="2">cv. Jingnong 6</strain>
    </source>
</reference>
<dbReference type="AlphaFoldDB" id="A0A0L9TQE1"/>
<gene>
    <name evidence="1" type="ORF">LR48_Vigan01g225200</name>
</gene>
<sequence length="89" mass="10215">MMRVVMRVVSHASPCRECSLSGSFAVRAVWLMDVIPWISKEVKWWCHMLLDIIPWISKGGYMVVPYVIGRNSMIFKEKIHGGAQSWGFS</sequence>
<dbReference type="EMBL" id="CM003371">
    <property type="protein sequence ID" value="KOM32696.1"/>
    <property type="molecule type" value="Genomic_DNA"/>
</dbReference>
<organism evidence="1 2">
    <name type="scientific">Phaseolus angularis</name>
    <name type="common">Azuki bean</name>
    <name type="synonym">Vigna angularis</name>
    <dbReference type="NCBI Taxonomy" id="3914"/>
    <lineage>
        <taxon>Eukaryota</taxon>
        <taxon>Viridiplantae</taxon>
        <taxon>Streptophyta</taxon>
        <taxon>Embryophyta</taxon>
        <taxon>Tracheophyta</taxon>
        <taxon>Spermatophyta</taxon>
        <taxon>Magnoliopsida</taxon>
        <taxon>eudicotyledons</taxon>
        <taxon>Gunneridae</taxon>
        <taxon>Pentapetalae</taxon>
        <taxon>rosids</taxon>
        <taxon>fabids</taxon>
        <taxon>Fabales</taxon>
        <taxon>Fabaceae</taxon>
        <taxon>Papilionoideae</taxon>
        <taxon>50 kb inversion clade</taxon>
        <taxon>NPAAA clade</taxon>
        <taxon>indigoferoid/millettioid clade</taxon>
        <taxon>Phaseoleae</taxon>
        <taxon>Vigna</taxon>
    </lineage>
</organism>